<dbReference type="Proteomes" id="UP000008206">
    <property type="component" value="Chromosome"/>
</dbReference>
<reference evidence="4" key="1">
    <citation type="journal article" date="2011" name="MBio">
        <title>Novel metabolic attributes of the genus Cyanothece, comprising a group of unicellular nitrogen-fixing Cyanobacteria.</title>
        <authorList>
            <person name="Bandyopadhyay A."/>
            <person name="Elvitigala T."/>
            <person name="Welsh E."/>
            <person name="Stockel J."/>
            <person name="Liberton M."/>
            <person name="Min H."/>
            <person name="Sherman L.A."/>
            <person name="Pakrasi H.B."/>
        </authorList>
    </citation>
    <scope>NUCLEOTIDE SEQUENCE [LARGE SCALE GENOMIC DNA]</scope>
    <source>
        <strain evidence="4">PCC 7822</strain>
    </source>
</reference>
<keyword evidence="4" id="KW-1185">Reference proteome</keyword>
<accession>E0U9Z9</accession>
<feature type="compositionally biased region" description="Polar residues" evidence="1">
    <location>
        <begin position="219"/>
        <end position="229"/>
    </location>
</feature>
<feature type="transmembrane region" description="Helical" evidence="2">
    <location>
        <begin position="168"/>
        <end position="189"/>
    </location>
</feature>
<feature type="region of interest" description="Disordered" evidence="1">
    <location>
        <begin position="195"/>
        <end position="229"/>
    </location>
</feature>
<gene>
    <name evidence="3" type="ordered locus">Cyan7822_4273</name>
</gene>
<dbReference type="eggNOG" id="COG3468">
    <property type="taxonomic scope" value="Bacteria"/>
</dbReference>
<sequence>MDMDVKRQYSLPNCTLILVGSSDDSVTDFSGEGVPILSVLNSAECRFVGVNTILQGGRIFFENLVKAVSAYAQEYLSGVHHPEDISQQQDRIHLEKAQNNLHRLIWQPGSDSHGEPVAIQLTTIQLFDLVEAVDQFFADSRTLPDLDLKLQPVSRRYRQPDEPLSQRLVPLTLGVSGLAVAALICYLIPIPEVRKPEPDTQSLPTQTQPTLPSSPLPGATSNPPNSQPQ</sequence>
<dbReference type="AlphaFoldDB" id="E0U9Z9"/>
<proteinExistence type="predicted"/>
<organism evidence="3 4">
    <name type="scientific">Gloeothece verrucosa (strain PCC 7822)</name>
    <name type="common">Cyanothece sp. (strain PCC 7822)</name>
    <dbReference type="NCBI Taxonomy" id="497965"/>
    <lineage>
        <taxon>Bacteria</taxon>
        <taxon>Bacillati</taxon>
        <taxon>Cyanobacteriota</taxon>
        <taxon>Cyanophyceae</taxon>
        <taxon>Oscillatoriophycideae</taxon>
        <taxon>Chroococcales</taxon>
        <taxon>Aphanothecaceae</taxon>
        <taxon>Gloeothece</taxon>
        <taxon>Gloeothece verrucosa</taxon>
    </lineage>
</organism>
<dbReference type="STRING" id="497965.Cyan7822_4273"/>
<evidence type="ECO:0000313" key="3">
    <source>
        <dbReference type="EMBL" id="ADN16191.1"/>
    </source>
</evidence>
<evidence type="ECO:0000313" key="4">
    <source>
        <dbReference type="Proteomes" id="UP000008206"/>
    </source>
</evidence>
<keyword evidence="2" id="KW-1133">Transmembrane helix</keyword>
<dbReference type="Pfam" id="PF14233">
    <property type="entry name" value="DUF4335"/>
    <property type="match status" value="1"/>
</dbReference>
<dbReference type="EMBL" id="CP002198">
    <property type="protein sequence ID" value="ADN16191.1"/>
    <property type="molecule type" value="Genomic_DNA"/>
</dbReference>
<keyword evidence="2" id="KW-0812">Transmembrane</keyword>
<dbReference type="HOGENOM" id="CLU_1249682_0_0_3"/>
<name>E0U9Z9_GLOV7</name>
<evidence type="ECO:0008006" key="5">
    <source>
        <dbReference type="Google" id="ProtNLM"/>
    </source>
</evidence>
<feature type="compositionally biased region" description="Low complexity" evidence="1">
    <location>
        <begin position="200"/>
        <end position="217"/>
    </location>
</feature>
<dbReference type="InterPro" id="IPR025569">
    <property type="entry name" value="DUF4335"/>
</dbReference>
<evidence type="ECO:0000256" key="2">
    <source>
        <dbReference type="SAM" id="Phobius"/>
    </source>
</evidence>
<keyword evidence="2" id="KW-0472">Membrane</keyword>
<dbReference type="KEGG" id="cyj:Cyan7822_4273"/>
<evidence type="ECO:0000256" key="1">
    <source>
        <dbReference type="SAM" id="MobiDB-lite"/>
    </source>
</evidence>
<protein>
    <recommendedName>
        <fullName evidence="5">DUF4335 domain-containing protein</fullName>
    </recommendedName>
</protein>